<evidence type="ECO:0000256" key="5">
    <source>
        <dbReference type="SAM" id="Phobius"/>
    </source>
</evidence>
<dbReference type="InterPro" id="IPR002293">
    <property type="entry name" value="AA/rel_permease1"/>
</dbReference>
<dbReference type="AlphaFoldDB" id="I0KG81"/>
<dbReference type="GO" id="GO:0015179">
    <property type="term" value="F:L-amino acid transmembrane transporter activity"/>
    <property type="evidence" value="ECO:0007669"/>
    <property type="project" value="TreeGrafter"/>
</dbReference>
<feature type="transmembrane region" description="Helical" evidence="5">
    <location>
        <begin position="232"/>
        <end position="254"/>
    </location>
</feature>
<dbReference type="PANTHER" id="PTHR11785:SF512">
    <property type="entry name" value="SOBREMESA, ISOFORM B"/>
    <property type="match status" value="1"/>
</dbReference>
<feature type="transmembrane region" description="Helical" evidence="5">
    <location>
        <begin position="50"/>
        <end position="70"/>
    </location>
</feature>
<feature type="transmembrane region" description="Helical" evidence="5">
    <location>
        <begin position="121"/>
        <end position="142"/>
    </location>
</feature>
<keyword evidence="3 5" id="KW-1133">Transmembrane helix</keyword>
<evidence type="ECO:0000256" key="4">
    <source>
        <dbReference type="ARBA" id="ARBA00023136"/>
    </source>
</evidence>
<dbReference type="eggNOG" id="COG0531">
    <property type="taxonomic scope" value="Bacteria"/>
</dbReference>
<gene>
    <name evidence="6" type="primary">ykbA</name>
    <name evidence="6" type="ORF">FAES_5135</name>
</gene>
<feature type="transmembrane region" description="Helical" evidence="5">
    <location>
        <begin position="76"/>
        <end position="100"/>
    </location>
</feature>
<keyword evidence="2 5" id="KW-0812">Transmembrane</keyword>
<dbReference type="EMBL" id="HE796683">
    <property type="protein sequence ID" value="CCH03134.1"/>
    <property type="molecule type" value="Genomic_DNA"/>
</dbReference>
<dbReference type="GO" id="GO:0016020">
    <property type="term" value="C:membrane"/>
    <property type="evidence" value="ECO:0007669"/>
    <property type="project" value="UniProtKB-SubCell"/>
</dbReference>
<dbReference type="Pfam" id="PF13520">
    <property type="entry name" value="AA_permease_2"/>
    <property type="match status" value="1"/>
</dbReference>
<feature type="transmembrane region" description="Helical" evidence="5">
    <location>
        <begin position="266"/>
        <end position="286"/>
    </location>
</feature>
<reference evidence="6 7" key="1">
    <citation type="journal article" date="2012" name="J. Bacteriol.">
        <title>Genome Sequence of Fibrella aestuarina BUZ 2T, a Filamentous Marine Bacterium.</title>
        <authorList>
            <person name="Filippini M."/>
            <person name="Qi W."/>
            <person name="Blom J."/>
            <person name="Goesmann A."/>
            <person name="Smits T.H."/>
            <person name="Bagheri H.C."/>
        </authorList>
    </citation>
    <scope>NUCLEOTIDE SEQUENCE [LARGE SCALE GENOMIC DNA]</scope>
    <source>
        <strain evidence="7">BUZ 2T</strain>
    </source>
</reference>
<protein>
    <submittedName>
        <fullName evidence="6">Cystine/glutamate transporter Aminoacid transport system</fullName>
    </submittedName>
</protein>
<feature type="transmembrane region" description="Helical" evidence="5">
    <location>
        <begin position="18"/>
        <end position="38"/>
    </location>
</feature>
<evidence type="ECO:0000256" key="2">
    <source>
        <dbReference type="ARBA" id="ARBA00022692"/>
    </source>
</evidence>
<feature type="transmembrane region" description="Helical" evidence="5">
    <location>
        <begin position="421"/>
        <end position="439"/>
    </location>
</feature>
<dbReference type="InterPro" id="IPR050598">
    <property type="entry name" value="AminoAcid_Transporter"/>
</dbReference>
<proteinExistence type="predicted"/>
<dbReference type="PATRIC" id="fig|1166018.3.peg.2110"/>
<feature type="transmembrane region" description="Helical" evidence="5">
    <location>
        <begin position="162"/>
        <end position="181"/>
    </location>
</feature>
<feature type="transmembrane region" description="Helical" evidence="5">
    <location>
        <begin position="445"/>
        <end position="462"/>
    </location>
</feature>
<evidence type="ECO:0000313" key="6">
    <source>
        <dbReference type="EMBL" id="CCH03134.1"/>
    </source>
</evidence>
<comment type="subcellular location">
    <subcellularLocation>
        <location evidence="1">Membrane</location>
        <topology evidence="1">Multi-pass membrane protein</topology>
    </subcellularLocation>
</comment>
<evidence type="ECO:0000256" key="3">
    <source>
        <dbReference type="ARBA" id="ARBA00022989"/>
    </source>
</evidence>
<evidence type="ECO:0000313" key="7">
    <source>
        <dbReference type="Proteomes" id="UP000011058"/>
    </source>
</evidence>
<dbReference type="PIRSF" id="PIRSF006060">
    <property type="entry name" value="AA_transporter"/>
    <property type="match status" value="1"/>
</dbReference>
<feature type="transmembrane region" description="Helical" evidence="5">
    <location>
        <begin position="361"/>
        <end position="378"/>
    </location>
</feature>
<dbReference type="HOGENOM" id="CLU_007946_3_4_10"/>
<feature type="transmembrane region" description="Helical" evidence="5">
    <location>
        <begin position="316"/>
        <end position="335"/>
    </location>
</feature>
<dbReference type="Gene3D" id="1.20.1740.10">
    <property type="entry name" value="Amino acid/polyamine transporter I"/>
    <property type="match status" value="1"/>
</dbReference>
<dbReference type="PANTHER" id="PTHR11785">
    <property type="entry name" value="AMINO ACID TRANSPORTER"/>
    <property type="match status" value="1"/>
</dbReference>
<organism evidence="6 7">
    <name type="scientific">Fibrella aestuarina BUZ 2</name>
    <dbReference type="NCBI Taxonomy" id="1166018"/>
    <lineage>
        <taxon>Bacteria</taxon>
        <taxon>Pseudomonadati</taxon>
        <taxon>Bacteroidota</taxon>
        <taxon>Cytophagia</taxon>
        <taxon>Cytophagales</taxon>
        <taxon>Spirosomataceae</taxon>
        <taxon>Fibrella</taxon>
    </lineage>
</organism>
<sequence length="466" mass="50721">MKFLTRSAQRLAQCAQRFFILATTSFALLALTFAHFAFTMTKISWQTACGLVIANMVGTGVFTSLGYQLATVQNTWSIVLLWVLGGLLALIGAFTFAELGTHYADQTGGDYVFIRNGFHPFLGYLAAWTSLIGGFAAPVAIAGKAMEAYLAPFGPALGGVNLRALTVALVIGIGLLHTVSLRHSSVFQNLTTLIKLAFVLVLLAIGVLVSAAPTNALRWDADFRQEVFTAPFAVSLLYVTYAYTGWNAAAYIVAEISAPRRNLPRALLLGTLLVTVLYVGLQLVLLKFASVGQLQNQADVAVIALQNRLGPSAGRWVSAGIAGQLLATMSSYVWVGSRVMQRMAQDFPLWRFFAKQSAQQIPVRAIWLQTAVTLVLLFSGTLEQVLLCTSFALQLMGTLAVASLLRTPRRPSDFHSPFRPWLQWAYIGFSLFVLVFILTDRPRESLTGLAIMAVGGATYWLGNRKH</sequence>
<dbReference type="KEGG" id="fae:FAES_5135"/>
<dbReference type="STRING" id="1166018.FAES_5135"/>
<keyword evidence="4 5" id="KW-0472">Membrane</keyword>
<name>I0KG81_9BACT</name>
<evidence type="ECO:0000256" key="1">
    <source>
        <dbReference type="ARBA" id="ARBA00004141"/>
    </source>
</evidence>
<feature type="transmembrane region" description="Helical" evidence="5">
    <location>
        <begin position="193"/>
        <end position="212"/>
    </location>
</feature>
<dbReference type="Proteomes" id="UP000011058">
    <property type="component" value="Chromosome"/>
</dbReference>
<keyword evidence="7" id="KW-1185">Reference proteome</keyword>
<accession>I0KG81</accession>